<dbReference type="Gene3D" id="3.60.130.30">
    <property type="match status" value="1"/>
</dbReference>
<gene>
    <name evidence="2" type="ORF">NLI96_g13074</name>
</gene>
<accession>A0AAD5YBT7</accession>
<proteinExistence type="predicted"/>
<comment type="caution">
    <text evidence="2">The sequence shown here is derived from an EMBL/GenBank/DDBJ whole genome shotgun (WGS) entry which is preliminary data.</text>
</comment>
<reference evidence="2" key="1">
    <citation type="submission" date="2022-07" db="EMBL/GenBank/DDBJ databases">
        <title>Genome Sequence of Physisporinus lineatus.</title>
        <authorList>
            <person name="Buettner E."/>
        </authorList>
    </citation>
    <scope>NUCLEOTIDE SEQUENCE</scope>
    <source>
        <strain evidence="2">VT162</strain>
    </source>
</reference>
<feature type="compositionally biased region" description="Polar residues" evidence="1">
    <location>
        <begin position="373"/>
        <end position="392"/>
    </location>
</feature>
<feature type="compositionally biased region" description="Basic and acidic residues" evidence="1">
    <location>
        <begin position="163"/>
        <end position="172"/>
    </location>
</feature>
<feature type="region of interest" description="Disordered" evidence="1">
    <location>
        <begin position="131"/>
        <end position="241"/>
    </location>
</feature>
<keyword evidence="3" id="KW-1185">Reference proteome</keyword>
<organism evidence="2 3">
    <name type="scientific">Meripilus lineatus</name>
    <dbReference type="NCBI Taxonomy" id="2056292"/>
    <lineage>
        <taxon>Eukaryota</taxon>
        <taxon>Fungi</taxon>
        <taxon>Dikarya</taxon>
        <taxon>Basidiomycota</taxon>
        <taxon>Agaricomycotina</taxon>
        <taxon>Agaricomycetes</taxon>
        <taxon>Polyporales</taxon>
        <taxon>Meripilaceae</taxon>
        <taxon>Meripilus</taxon>
    </lineage>
</organism>
<dbReference type="AlphaFoldDB" id="A0AAD5YBT7"/>
<feature type="compositionally biased region" description="Basic residues" evidence="1">
    <location>
        <begin position="223"/>
        <end position="241"/>
    </location>
</feature>
<feature type="compositionally biased region" description="Polar residues" evidence="1">
    <location>
        <begin position="198"/>
        <end position="210"/>
    </location>
</feature>
<evidence type="ECO:0000256" key="1">
    <source>
        <dbReference type="SAM" id="MobiDB-lite"/>
    </source>
</evidence>
<feature type="region of interest" description="Disordered" evidence="1">
    <location>
        <begin position="371"/>
        <end position="435"/>
    </location>
</feature>
<evidence type="ECO:0000313" key="3">
    <source>
        <dbReference type="Proteomes" id="UP001212997"/>
    </source>
</evidence>
<name>A0AAD5YBT7_9APHY</name>
<dbReference type="EMBL" id="JANAWD010001479">
    <property type="protein sequence ID" value="KAJ3473256.1"/>
    <property type="molecule type" value="Genomic_DNA"/>
</dbReference>
<sequence length="679" mass="75109">MGLLFGRVEAAKQPSNRRAPNAPAPAQGYPASSSGVLELLRPSSSNPPPTLLQLSSSFRMAAAVYSCRAFEVSFFRIFLDLELTGRPFILEQEAGEYFPSFAADEADYVPLDVSLAQELLSAWEREDLFETPDLGGFGPLDEELSESEGWETERESEDEDGGEEHAPEDGPCRVKRRRFAGPGEAGHIPLPSGLHAEPSSNEGEPFSVQQDPLLPQPANQTAKTHRKREQRKFSKANKIRKRKALQEAKLAQYMAAEQDYRPPRLSIRKYSRPEAEVLDARLDQLPAAQGGYVGKGRVDPAASELAPSLERLRESGLKVVTWDGGRPKVFTEASSGAIVVVCGSKPCNPGWDSMLLEASGVLQDAAERIQTVHGGSQAAQDPDATQPSTQRPALQRRAAASNRGRWRQAPRRKNARKPRTRRRQPGPCSKCHQRRGNYKSLTVGVTHGNGSKAPHVFKQHFPRNAQVAEEVAKAKSVQAVMRFATSLLAMYAPNLFAHMQRKLNQLFLHYAGTFSRVIPGVFPAATINLGPQVITVEHYDSANYAVGWIAITSLGDYDYKKGGHLILRNLGVVIEFPPGCTVLFPSAVIQHGNVPIQEGETRMSITQYAAGSLFRWVDYGFCDKETFFRREPARAAQLWACRREAWRNSLSLYSKAGELYDDLISTFYPDKHSSLLSEP</sequence>
<feature type="compositionally biased region" description="Acidic residues" evidence="1">
    <location>
        <begin position="140"/>
        <end position="162"/>
    </location>
</feature>
<dbReference type="Proteomes" id="UP001212997">
    <property type="component" value="Unassembled WGS sequence"/>
</dbReference>
<protein>
    <submittedName>
        <fullName evidence="2">Uncharacterized protein</fullName>
    </submittedName>
</protein>
<feature type="compositionally biased region" description="Basic residues" evidence="1">
    <location>
        <begin position="404"/>
        <end position="424"/>
    </location>
</feature>
<evidence type="ECO:0000313" key="2">
    <source>
        <dbReference type="EMBL" id="KAJ3473256.1"/>
    </source>
</evidence>
<feature type="region of interest" description="Disordered" evidence="1">
    <location>
        <begin position="9"/>
        <end position="32"/>
    </location>
</feature>
<feature type="compositionally biased region" description="Low complexity" evidence="1">
    <location>
        <begin position="14"/>
        <end position="26"/>
    </location>
</feature>